<reference evidence="1" key="1">
    <citation type="submission" date="2014-04" db="EMBL/GenBank/DDBJ databases">
        <authorList>
            <person name="Croucher N."/>
        </authorList>
    </citation>
    <scope>NUCLEOTIDE SEQUENCE</scope>
    <source>
        <strain evidence="1">R34-3088</strain>
    </source>
</reference>
<dbReference type="AlphaFoldDB" id="A0A098AQ15"/>
<name>A0A098AQ15_STREE</name>
<evidence type="ECO:0008006" key="2">
    <source>
        <dbReference type="Google" id="ProtNLM"/>
    </source>
</evidence>
<protein>
    <recommendedName>
        <fullName evidence="2">DUF4868 domain-containing protein</fullName>
    </recommendedName>
</protein>
<organism evidence="1">
    <name type="scientific">Streptococcus pneumoniae</name>
    <dbReference type="NCBI Taxonomy" id="1313"/>
    <lineage>
        <taxon>Bacteria</taxon>
        <taxon>Bacillati</taxon>
        <taxon>Bacillota</taxon>
        <taxon>Bacilli</taxon>
        <taxon>Lactobacillales</taxon>
        <taxon>Streptococcaceae</taxon>
        <taxon>Streptococcus</taxon>
    </lineage>
</organism>
<evidence type="ECO:0000313" key="1">
    <source>
        <dbReference type="EMBL" id="CDQ47622.1"/>
    </source>
</evidence>
<dbReference type="EMBL" id="LK020711">
    <property type="protein sequence ID" value="CDQ47622.1"/>
    <property type="molecule type" value="Genomic_DNA"/>
</dbReference>
<accession>A0A098AQ15</accession>
<sequence length="314" mass="36505">MKNFRKVISDEASNYIGNIQFANNQNSNESTLTLKEKFEESIESLQNVETNGNNTEVPFYRKIDESLQSEIDRIQLVSSQLETDLPPLKNFEDIRLYLVCEEIDGVQYKYFLKSIRVAKLKTRFIATLTSGKVKIVDIEKDEGRSLPFIISYAEKTENNETIQYIFDVQDYEIMFGLNESKIITAEENYKKFLSHNFKLSTDFKVKVSDEESEKIKAKLKSHRKLINLLAKYNDEASSYEWKCVKRANKLSAQFFQTPFTFNEKSKEIYLTAESLEAFISVITNAKKLGIAKNEYEDSLADKRQKDKKDNIEVQ</sequence>
<reference evidence="1" key="2">
    <citation type="submission" date="2014-10" db="EMBL/GenBank/DDBJ databases">
        <title>Contrasting mechanisms driving short-term and long-term diversification of pneumococci.</title>
        <authorList>
            <person name="Croucher N.J."/>
            <person name="Coupland P.C."/>
            <person name="Stevenson A.E."/>
            <person name="Callendrello A."/>
            <person name="Bentley S.D."/>
            <person name="Hanage W.P."/>
        </authorList>
    </citation>
    <scope>NUCLEOTIDE SEQUENCE</scope>
    <source>
        <strain evidence="1">R34-3088</strain>
    </source>
</reference>
<proteinExistence type="predicted"/>